<sequence>MKAKEDSQFTDLHTNDSLMHFNKWMYSWVNNLERSAFEGIIKKALKQYEPCTWNLFSKRGRSKEINQILKDRNSSNADCLANIFARGGMERNSFNGILFNLLLETIQVTLSFSGRLNTDAQLIMQIVRDEAHIKGYLQSFADYVKVMAKIFYDKVTDFHNKQLARLIQTPETSPLYRFFNYTNENRERALGHLPLEIVLHINEQLGPNNPYYQKAKALIALEAWPKNENEFKAHELRVVEIVNDCINKAFELTTKAQIDETQKDTSTCRTASYGS</sequence>
<proteinExistence type="predicted"/>
<name>A0A378I4Q9_9GAMM</name>
<dbReference type="Proteomes" id="UP000254968">
    <property type="component" value="Unassembled WGS sequence"/>
</dbReference>
<dbReference type="RefSeq" id="WP_115303901.1">
    <property type="nucleotide sequence ID" value="NZ_CAAAHO010000005.1"/>
</dbReference>
<organism evidence="1 2">
    <name type="scientific">Legionella beliardensis</name>
    <dbReference type="NCBI Taxonomy" id="91822"/>
    <lineage>
        <taxon>Bacteria</taxon>
        <taxon>Pseudomonadati</taxon>
        <taxon>Pseudomonadota</taxon>
        <taxon>Gammaproteobacteria</taxon>
        <taxon>Legionellales</taxon>
        <taxon>Legionellaceae</taxon>
        <taxon>Legionella</taxon>
    </lineage>
</organism>
<evidence type="ECO:0000313" key="2">
    <source>
        <dbReference type="Proteomes" id="UP000254968"/>
    </source>
</evidence>
<dbReference type="EMBL" id="UGNV01000001">
    <property type="protein sequence ID" value="STX30179.1"/>
    <property type="molecule type" value="Genomic_DNA"/>
</dbReference>
<reference evidence="1 2" key="1">
    <citation type="submission" date="2018-06" db="EMBL/GenBank/DDBJ databases">
        <authorList>
            <consortium name="Pathogen Informatics"/>
            <person name="Doyle S."/>
        </authorList>
    </citation>
    <scope>NUCLEOTIDE SEQUENCE [LARGE SCALE GENOMIC DNA]</scope>
    <source>
        <strain evidence="1 2">NCTC13315</strain>
    </source>
</reference>
<gene>
    <name evidence="1" type="ORF">NCTC13315_02744</name>
</gene>
<dbReference type="AlphaFoldDB" id="A0A378I4Q9"/>
<protein>
    <submittedName>
        <fullName evidence="1">Uncharacterized protein</fullName>
    </submittedName>
</protein>
<keyword evidence="2" id="KW-1185">Reference proteome</keyword>
<evidence type="ECO:0000313" key="1">
    <source>
        <dbReference type="EMBL" id="STX30179.1"/>
    </source>
</evidence>
<accession>A0A378I4Q9</accession>
<dbReference type="OrthoDB" id="5636543at2"/>